<keyword evidence="9" id="KW-1185">Reference proteome</keyword>
<dbReference type="GO" id="GO:0016020">
    <property type="term" value="C:membrane"/>
    <property type="evidence" value="ECO:0007669"/>
    <property type="project" value="UniProtKB-SubCell"/>
</dbReference>
<dbReference type="EMBL" id="KV454436">
    <property type="protein sequence ID" value="ODQ78332.1"/>
    <property type="molecule type" value="Genomic_DNA"/>
</dbReference>
<dbReference type="AlphaFoldDB" id="A0A1E3QML6"/>
<feature type="transmembrane region" description="Helical" evidence="6">
    <location>
        <begin position="51"/>
        <end position="69"/>
    </location>
</feature>
<comment type="similarity">
    <text evidence="2 6">Belongs to the peroxisomal membrane protein PXMP2/4 family.</text>
</comment>
<sequence length="318" mass="36255">MPIQLGDTHPHFDTEDTRDNNLPDDLDDAPCNAIIETVSRALNYPVRHIPIINYIIVCILTFFLIKLSIKYTRLYTKNSLLATIATNLVLYGIADTLAQSISAYMKAARQSRMESALGLTDYRTRAHSDSSVNLYSNNSGYYTDDEDDLENFMSYLDTNDGVTLPSIPLAVTYRGVSTRFQFHRLAGFMCWGFMLAFIQVWWYSFLQIYSSDPTIIAIIRKVLTDQLCFSPVSLFCFFNYTTRVLEGGTWEDAKAKLEKIYLPTLVASWSLWIPVQFVNFLLVPRSMQVPFSSTIGVFWNCYLSLRNSASAETEREGV</sequence>
<gene>
    <name evidence="8" type="ORF">BABINDRAFT_9536</name>
</gene>
<dbReference type="STRING" id="984486.A0A1E3QML6"/>
<dbReference type="PANTHER" id="PTHR11266">
    <property type="entry name" value="PEROXISOMAL MEMBRANE PROTEIN 2, PXMP2 MPV17"/>
    <property type="match status" value="1"/>
</dbReference>
<feature type="transmembrane region" description="Helical" evidence="6">
    <location>
        <begin position="260"/>
        <end position="283"/>
    </location>
</feature>
<feature type="transmembrane region" description="Helical" evidence="6">
    <location>
        <begin position="185"/>
        <end position="204"/>
    </location>
</feature>
<dbReference type="GO" id="GO:0005739">
    <property type="term" value="C:mitochondrion"/>
    <property type="evidence" value="ECO:0007669"/>
    <property type="project" value="TreeGrafter"/>
</dbReference>
<proteinExistence type="inferred from homology"/>
<name>A0A1E3QML6_9ASCO</name>
<evidence type="ECO:0000313" key="8">
    <source>
        <dbReference type="EMBL" id="ODQ78332.1"/>
    </source>
</evidence>
<accession>A0A1E3QML6</accession>
<comment type="subcellular location">
    <subcellularLocation>
        <location evidence="1">Membrane</location>
        <topology evidence="1">Multi-pass membrane protein</topology>
    </subcellularLocation>
</comment>
<evidence type="ECO:0008006" key="10">
    <source>
        <dbReference type="Google" id="ProtNLM"/>
    </source>
</evidence>
<protein>
    <recommendedName>
        <fullName evidence="10">Vacuolar membrane protein</fullName>
    </recommendedName>
</protein>
<evidence type="ECO:0000256" key="2">
    <source>
        <dbReference type="ARBA" id="ARBA00006824"/>
    </source>
</evidence>
<evidence type="ECO:0000256" key="3">
    <source>
        <dbReference type="ARBA" id="ARBA00022692"/>
    </source>
</evidence>
<evidence type="ECO:0000256" key="4">
    <source>
        <dbReference type="ARBA" id="ARBA00022989"/>
    </source>
</evidence>
<dbReference type="GeneID" id="30150835"/>
<evidence type="ECO:0000256" key="5">
    <source>
        <dbReference type="ARBA" id="ARBA00023136"/>
    </source>
</evidence>
<dbReference type="PANTHER" id="PTHR11266:SF50">
    <property type="entry name" value="VACUOLAR MEMBRANE PROTEIN YOR292C"/>
    <property type="match status" value="1"/>
</dbReference>
<evidence type="ECO:0000313" key="9">
    <source>
        <dbReference type="Proteomes" id="UP000094336"/>
    </source>
</evidence>
<dbReference type="InterPro" id="IPR007248">
    <property type="entry name" value="Mpv17_PMP22"/>
</dbReference>
<feature type="region of interest" description="Disordered" evidence="7">
    <location>
        <begin position="1"/>
        <end position="23"/>
    </location>
</feature>
<evidence type="ECO:0000256" key="7">
    <source>
        <dbReference type="SAM" id="MobiDB-lite"/>
    </source>
</evidence>
<reference evidence="9" key="1">
    <citation type="submission" date="2016-05" db="EMBL/GenBank/DDBJ databases">
        <title>Comparative genomics of biotechnologically important yeasts.</title>
        <authorList>
            <consortium name="DOE Joint Genome Institute"/>
            <person name="Riley R."/>
            <person name="Haridas S."/>
            <person name="Wolfe K.H."/>
            <person name="Lopes M.R."/>
            <person name="Hittinger C.T."/>
            <person name="Goker M."/>
            <person name="Salamov A."/>
            <person name="Wisecaver J."/>
            <person name="Long T.M."/>
            <person name="Aerts A.L."/>
            <person name="Barry K."/>
            <person name="Choi C."/>
            <person name="Clum A."/>
            <person name="Coughlan A.Y."/>
            <person name="Deshpande S."/>
            <person name="Douglass A.P."/>
            <person name="Hanson S.J."/>
            <person name="Klenk H.-P."/>
            <person name="Labutti K."/>
            <person name="Lapidus A."/>
            <person name="Lindquist E."/>
            <person name="Lipzen A."/>
            <person name="Meier-Kolthoff J.P."/>
            <person name="Ohm R.A."/>
            <person name="Otillar R.P."/>
            <person name="Pangilinan J."/>
            <person name="Peng Y."/>
            <person name="Rokas A."/>
            <person name="Rosa C.A."/>
            <person name="Scheuner C."/>
            <person name="Sibirny A.A."/>
            <person name="Slot J.C."/>
            <person name="Stielow J.B."/>
            <person name="Sun H."/>
            <person name="Kurtzman C.P."/>
            <person name="Blackwell M."/>
            <person name="Grigoriev I.V."/>
            <person name="Jeffries T.W."/>
        </authorList>
    </citation>
    <scope>NUCLEOTIDE SEQUENCE [LARGE SCALE GENOMIC DNA]</scope>
    <source>
        <strain evidence="9">NRRL Y-12698</strain>
    </source>
</reference>
<keyword evidence="4 6" id="KW-1133">Transmembrane helix</keyword>
<dbReference type="Proteomes" id="UP000094336">
    <property type="component" value="Unassembled WGS sequence"/>
</dbReference>
<keyword evidence="3 6" id="KW-0812">Transmembrane</keyword>
<dbReference type="RefSeq" id="XP_018983660.1">
    <property type="nucleotide sequence ID" value="XM_019132982.1"/>
</dbReference>
<organism evidence="8 9">
    <name type="scientific">Babjeviella inositovora NRRL Y-12698</name>
    <dbReference type="NCBI Taxonomy" id="984486"/>
    <lineage>
        <taxon>Eukaryota</taxon>
        <taxon>Fungi</taxon>
        <taxon>Dikarya</taxon>
        <taxon>Ascomycota</taxon>
        <taxon>Saccharomycotina</taxon>
        <taxon>Pichiomycetes</taxon>
        <taxon>Serinales incertae sedis</taxon>
        <taxon>Babjeviella</taxon>
    </lineage>
</organism>
<dbReference type="OrthoDB" id="10267969at2759"/>
<evidence type="ECO:0000256" key="6">
    <source>
        <dbReference type="RuleBase" id="RU363053"/>
    </source>
</evidence>
<feature type="compositionally biased region" description="Basic and acidic residues" evidence="7">
    <location>
        <begin position="8"/>
        <end position="21"/>
    </location>
</feature>
<dbReference type="Pfam" id="PF04117">
    <property type="entry name" value="Mpv17_PMP22"/>
    <property type="match status" value="1"/>
</dbReference>
<evidence type="ECO:0000256" key="1">
    <source>
        <dbReference type="ARBA" id="ARBA00004141"/>
    </source>
</evidence>
<keyword evidence="5 6" id="KW-0472">Membrane</keyword>